<dbReference type="OrthoDB" id="512473at2759"/>
<dbReference type="GO" id="GO:0097431">
    <property type="term" value="C:mitotic spindle pole"/>
    <property type="evidence" value="ECO:0007669"/>
    <property type="project" value="TreeGrafter"/>
</dbReference>
<gene>
    <name evidence="11" type="primary">107365230</name>
</gene>
<dbReference type="PANTHER" id="PTHR16056">
    <property type="entry name" value="REGULATOR OF MICROTUBULE DYNAMICS PROTEIN"/>
    <property type="match status" value="1"/>
</dbReference>
<dbReference type="OMA" id="IKIASMR"/>
<keyword evidence="9" id="KW-0175">Coiled coil</keyword>
<dbReference type="Pfam" id="PF21033">
    <property type="entry name" value="RMD1-3"/>
    <property type="match status" value="1"/>
</dbReference>
<evidence type="ECO:0000256" key="1">
    <source>
        <dbReference type="ARBA" id="ARBA00004245"/>
    </source>
</evidence>
<keyword evidence="10" id="KW-0812">Transmembrane</keyword>
<name>T1KL64_TETUR</name>
<keyword evidence="12" id="KW-1185">Reference proteome</keyword>
<keyword evidence="3" id="KW-0963">Cytoplasm</keyword>
<comment type="subunit">
    <text evidence="2">Interacts with microtubules.</text>
</comment>
<evidence type="ECO:0000256" key="7">
    <source>
        <dbReference type="ARBA" id="ARBA00039966"/>
    </source>
</evidence>
<dbReference type="InterPro" id="IPR049039">
    <property type="entry name" value="RMD1-3_a_helical_rpt"/>
</dbReference>
<proteinExistence type="predicted"/>
<dbReference type="Gene3D" id="1.25.40.10">
    <property type="entry name" value="Tetratricopeptide repeat domain"/>
    <property type="match status" value="1"/>
</dbReference>
<protein>
    <recommendedName>
        <fullName evidence="7">Regulator of microtubule dynamics protein 1</fullName>
    </recommendedName>
    <alternativeName>
        <fullName evidence="8">Protein FAM82B</fullName>
    </alternativeName>
</protein>
<evidence type="ECO:0000256" key="4">
    <source>
        <dbReference type="ARBA" id="ARBA00022737"/>
    </source>
</evidence>
<evidence type="ECO:0000313" key="12">
    <source>
        <dbReference type="Proteomes" id="UP000015104"/>
    </source>
</evidence>
<reference evidence="11" key="2">
    <citation type="submission" date="2015-06" db="UniProtKB">
        <authorList>
            <consortium name="EnsemblMetazoa"/>
        </authorList>
    </citation>
    <scope>IDENTIFICATION</scope>
</reference>
<dbReference type="STRING" id="32264.T1KL64"/>
<dbReference type="AlphaFoldDB" id="T1KL64"/>
<dbReference type="Proteomes" id="UP000015104">
    <property type="component" value="Unassembled WGS sequence"/>
</dbReference>
<keyword evidence="10" id="KW-1133">Transmembrane helix</keyword>
<feature type="transmembrane region" description="Helical" evidence="10">
    <location>
        <begin position="15"/>
        <end position="36"/>
    </location>
</feature>
<keyword evidence="4" id="KW-0677">Repeat</keyword>
<keyword evidence="6" id="KW-0206">Cytoskeleton</keyword>
<dbReference type="GO" id="GO:0005739">
    <property type="term" value="C:mitochondrion"/>
    <property type="evidence" value="ECO:0007669"/>
    <property type="project" value="TreeGrafter"/>
</dbReference>
<organism evidence="11 12">
    <name type="scientific">Tetranychus urticae</name>
    <name type="common">Two-spotted spider mite</name>
    <dbReference type="NCBI Taxonomy" id="32264"/>
    <lineage>
        <taxon>Eukaryota</taxon>
        <taxon>Metazoa</taxon>
        <taxon>Ecdysozoa</taxon>
        <taxon>Arthropoda</taxon>
        <taxon>Chelicerata</taxon>
        <taxon>Arachnida</taxon>
        <taxon>Acari</taxon>
        <taxon>Acariformes</taxon>
        <taxon>Trombidiformes</taxon>
        <taxon>Prostigmata</taxon>
        <taxon>Eleutherengona</taxon>
        <taxon>Raphignathae</taxon>
        <taxon>Tetranychoidea</taxon>
        <taxon>Tetranychidae</taxon>
        <taxon>Tetranychus</taxon>
    </lineage>
</organism>
<comment type="subcellular location">
    <subcellularLocation>
        <location evidence="1">Cytoplasm</location>
        <location evidence="1">Cytoskeleton</location>
    </subcellularLocation>
</comment>
<keyword evidence="10" id="KW-0472">Membrane</keyword>
<dbReference type="InterPro" id="IPR011990">
    <property type="entry name" value="TPR-like_helical_dom_sf"/>
</dbReference>
<dbReference type="KEGG" id="tut:107365230"/>
<dbReference type="eggNOG" id="ENOG502QS2U">
    <property type="taxonomic scope" value="Eukaryota"/>
</dbReference>
<reference evidence="12" key="1">
    <citation type="submission" date="2011-08" db="EMBL/GenBank/DDBJ databases">
        <authorList>
            <person name="Rombauts S."/>
        </authorList>
    </citation>
    <scope>NUCLEOTIDE SEQUENCE</scope>
    <source>
        <strain evidence="12">London</strain>
    </source>
</reference>
<evidence type="ECO:0000256" key="10">
    <source>
        <dbReference type="SAM" id="Phobius"/>
    </source>
</evidence>
<dbReference type="EMBL" id="CAEY01000210">
    <property type="status" value="NOT_ANNOTATED_CDS"/>
    <property type="molecule type" value="Genomic_DNA"/>
</dbReference>
<evidence type="ECO:0000256" key="5">
    <source>
        <dbReference type="ARBA" id="ARBA00022803"/>
    </source>
</evidence>
<accession>T1KL64</accession>
<feature type="coiled-coil region" evidence="9">
    <location>
        <begin position="48"/>
        <end position="109"/>
    </location>
</feature>
<dbReference type="GO" id="GO:0005876">
    <property type="term" value="C:spindle microtubule"/>
    <property type="evidence" value="ECO:0007669"/>
    <property type="project" value="TreeGrafter"/>
</dbReference>
<dbReference type="PANTHER" id="PTHR16056:SF16">
    <property type="entry name" value="REGULATOR OF MICROTUBULE DYNAMICS PROTEIN 1"/>
    <property type="match status" value="1"/>
</dbReference>
<sequence length="444" mass="50556">MGIITSMDQVGREKFSVIAAFGAGIALTATVAGIYSKIKSTDSRKKARELLASKLDILNETVEQLRKDVEEIKIASMRGSPYSMKPLDIDHLEAELDAVDIEMNQQSKSRFNHHLHRKPLRSEETRFEPINSDPYTSSDETEEFFDFNDSDNNISLEPGIIRAKDDSNGEPSGDVVDNYAAKHLNAKEELELPAQHAELPEKTEPVEHSQEDHFKEIDSCIDNPKVDIQSLYDKLCAIEKKFGCNAQIMWRKSKVCHLMGSAAEKQGNKERKKELVYEKLEYAKKALQLDENCVECHKWYAIAIGSVTDYVGTKEKIENGYEFKKHLDFALNLKPDDATLHHLLGRWASEVSNLSWLEKKLASSLFAQVPETSADEALQSLLQAYKIKPEWKQNIYYICKTLISLKRTKEATEWIEKGLACKIDDDDDQVIHDKLLNLKSKYVK</sequence>
<keyword evidence="5" id="KW-0802">TPR repeat</keyword>
<dbReference type="GO" id="GO:0008017">
    <property type="term" value="F:microtubule binding"/>
    <property type="evidence" value="ECO:0007669"/>
    <property type="project" value="TreeGrafter"/>
</dbReference>
<evidence type="ECO:0000256" key="9">
    <source>
        <dbReference type="SAM" id="Coils"/>
    </source>
</evidence>
<dbReference type="HOGENOM" id="CLU_046369_0_1_1"/>
<evidence type="ECO:0000256" key="8">
    <source>
        <dbReference type="ARBA" id="ARBA00041958"/>
    </source>
</evidence>
<dbReference type="SUPFAM" id="SSF48452">
    <property type="entry name" value="TPR-like"/>
    <property type="match status" value="1"/>
</dbReference>
<evidence type="ECO:0000313" key="11">
    <source>
        <dbReference type="EnsemblMetazoa" id="tetur14g01330.1"/>
    </source>
</evidence>
<evidence type="ECO:0000256" key="6">
    <source>
        <dbReference type="ARBA" id="ARBA00023212"/>
    </source>
</evidence>
<evidence type="ECO:0000256" key="3">
    <source>
        <dbReference type="ARBA" id="ARBA00022490"/>
    </source>
</evidence>
<evidence type="ECO:0000256" key="2">
    <source>
        <dbReference type="ARBA" id="ARBA00011375"/>
    </source>
</evidence>
<dbReference type="EnsemblMetazoa" id="tetur14g01330.1">
    <property type="protein sequence ID" value="tetur14g01330.1"/>
    <property type="gene ID" value="tetur14g01330"/>
</dbReference>